<reference evidence="2 3" key="1">
    <citation type="journal article" date="2018" name="Cell">
        <title>The Chara Genome: Secondary Complexity and Implications for Plant Terrestrialization.</title>
        <authorList>
            <person name="Nishiyama T."/>
            <person name="Sakayama H."/>
            <person name="Vries J.D."/>
            <person name="Buschmann H."/>
            <person name="Saint-Marcoux D."/>
            <person name="Ullrich K.K."/>
            <person name="Haas F.B."/>
            <person name="Vanderstraeten L."/>
            <person name="Becker D."/>
            <person name="Lang D."/>
            <person name="Vosolsobe S."/>
            <person name="Rombauts S."/>
            <person name="Wilhelmsson P.K.I."/>
            <person name="Janitza P."/>
            <person name="Kern R."/>
            <person name="Heyl A."/>
            <person name="Rumpler F."/>
            <person name="Villalobos L.I.A.C."/>
            <person name="Clay J.M."/>
            <person name="Skokan R."/>
            <person name="Toyoda A."/>
            <person name="Suzuki Y."/>
            <person name="Kagoshima H."/>
            <person name="Schijlen E."/>
            <person name="Tajeshwar N."/>
            <person name="Catarino B."/>
            <person name="Hetherington A.J."/>
            <person name="Saltykova A."/>
            <person name="Bonnot C."/>
            <person name="Breuninger H."/>
            <person name="Symeonidi A."/>
            <person name="Radhakrishnan G.V."/>
            <person name="Van Nieuwerburgh F."/>
            <person name="Deforce D."/>
            <person name="Chang C."/>
            <person name="Karol K.G."/>
            <person name="Hedrich R."/>
            <person name="Ulvskov P."/>
            <person name="Glockner G."/>
            <person name="Delwiche C.F."/>
            <person name="Petrasek J."/>
            <person name="Van de Peer Y."/>
            <person name="Friml J."/>
            <person name="Beilby M."/>
            <person name="Dolan L."/>
            <person name="Kohara Y."/>
            <person name="Sugano S."/>
            <person name="Fujiyama A."/>
            <person name="Delaux P.-M."/>
            <person name="Quint M."/>
            <person name="TheiBen G."/>
            <person name="Hagemann M."/>
            <person name="Harholt J."/>
            <person name="Dunand C."/>
            <person name="Zachgo S."/>
            <person name="Langdale J."/>
            <person name="Maumus F."/>
            <person name="Straeten D.V.D."/>
            <person name="Gould S.B."/>
            <person name="Rensing S.A."/>
        </authorList>
    </citation>
    <scope>NUCLEOTIDE SEQUENCE [LARGE SCALE GENOMIC DNA]</scope>
    <source>
        <strain evidence="2 3">S276</strain>
    </source>
</reference>
<feature type="compositionally biased region" description="Basic and acidic residues" evidence="1">
    <location>
        <begin position="199"/>
        <end position="209"/>
    </location>
</feature>
<dbReference type="EMBL" id="BFEA01000436">
    <property type="protein sequence ID" value="GBG83354.1"/>
    <property type="molecule type" value="Genomic_DNA"/>
</dbReference>
<comment type="caution">
    <text evidence="2">The sequence shown here is derived from an EMBL/GenBank/DDBJ whole genome shotgun (WGS) entry which is preliminary data.</text>
</comment>
<organism evidence="2 3">
    <name type="scientific">Chara braunii</name>
    <name type="common">Braun's stonewort</name>
    <dbReference type="NCBI Taxonomy" id="69332"/>
    <lineage>
        <taxon>Eukaryota</taxon>
        <taxon>Viridiplantae</taxon>
        <taxon>Streptophyta</taxon>
        <taxon>Charophyceae</taxon>
        <taxon>Charales</taxon>
        <taxon>Characeae</taxon>
        <taxon>Chara</taxon>
    </lineage>
</organism>
<feature type="compositionally biased region" description="Basic and acidic residues" evidence="1">
    <location>
        <begin position="217"/>
        <end position="228"/>
    </location>
</feature>
<feature type="compositionally biased region" description="Basic residues" evidence="1">
    <location>
        <begin position="164"/>
        <end position="176"/>
    </location>
</feature>
<evidence type="ECO:0000256" key="1">
    <source>
        <dbReference type="SAM" id="MobiDB-lite"/>
    </source>
</evidence>
<proteinExistence type="predicted"/>
<dbReference type="Proteomes" id="UP000265515">
    <property type="component" value="Unassembled WGS sequence"/>
</dbReference>
<dbReference type="AlphaFoldDB" id="A0A388LM42"/>
<name>A0A388LM42_CHABU</name>
<protein>
    <submittedName>
        <fullName evidence="2">Uncharacterized protein</fullName>
    </submittedName>
</protein>
<accession>A0A388LM42</accession>
<gene>
    <name evidence="2" type="ORF">CBR_g37068</name>
</gene>
<evidence type="ECO:0000313" key="3">
    <source>
        <dbReference type="Proteomes" id="UP000265515"/>
    </source>
</evidence>
<feature type="region of interest" description="Disordered" evidence="1">
    <location>
        <begin position="143"/>
        <end position="299"/>
    </location>
</feature>
<evidence type="ECO:0000313" key="2">
    <source>
        <dbReference type="EMBL" id="GBG83354.1"/>
    </source>
</evidence>
<dbReference type="Gramene" id="GBG83354">
    <property type="protein sequence ID" value="GBG83354"/>
    <property type="gene ID" value="CBR_g37068"/>
</dbReference>
<sequence length="299" mass="33627">MCNFPEYLVELTDVEQLPPADEDTWELHRALYSSVVLGMFTFFVEHEVHNVGEFLHVYYVIANPKPERKEGTVALYPFGRIRTNRPGLLQLIHIELLSIAQVITAEEEDLQLTLRTFSAPPRSYNAAVIPDYLAREGESVVDFGHEDKPLRPPSSYPKPAALKAPRKRTVPKRRRSPSPEAQASRVGPVEEVVQPAPVHEVDPVRERRATLIIGSRPGEDHPAEEPRRSTGHPKSTPQRPRLPISTAMQPGHQAQGGDWDEFHIPHQDPPSLQDRSDFASPPRIPRSLTLAVPPSRTVH</sequence>
<keyword evidence="3" id="KW-1185">Reference proteome</keyword>